<dbReference type="Proteomes" id="UP000274131">
    <property type="component" value="Unassembled WGS sequence"/>
</dbReference>
<evidence type="ECO:0000259" key="8">
    <source>
        <dbReference type="PROSITE" id="PS50014"/>
    </source>
</evidence>
<proteinExistence type="predicted"/>
<organism evidence="11">
    <name type="scientific">Enterobius vermicularis</name>
    <name type="common">Human pinworm</name>
    <dbReference type="NCBI Taxonomy" id="51028"/>
    <lineage>
        <taxon>Eukaryota</taxon>
        <taxon>Metazoa</taxon>
        <taxon>Ecdysozoa</taxon>
        <taxon>Nematoda</taxon>
        <taxon>Chromadorea</taxon>
        <taxon>Rhabditida</taxon>
        <taxon>Spirurina</taxon>
        <taxon>Oxyuridomorpha</taxon>
        <taxon>Oxyuroidea</taxon>
        <taxon>Oxyuridae</taxon>
        <taxon>Enterobius</taxon>
    </lineage>
</organism>
<dbReference type="WBParaSite" id="EVEC_0000180001-mRNA-1">
    <property type="protein sequence ID" value="EVEC_0000180001-mRNA-1"/>
    <property type="gene ID" value="EVEC_0000180001"/>
</dbReference>
<evidence type="ECO:0000256" key="6">
    <source>
        <dbReference type="PROSITE-ProRule" id="PRU00035"/>
    </source>
</evidence>
<evidence type="ECO:0000256" key="2">
    <source>
        <dbReference type="ARBA" id="ARBA00023015"/>
    </source>
</evidence>
<reference evidence="11" key="1">
    <citation type="submission" date="2017-02" db="UniProtKB">
        <authorList>
            <consortium name="WormBaseParasite"/>
        </authorList>
    </citation>
    <scope>IDENTIFICATION</scope>
</reference>
<evidence type="ECO:0000256" key="3">
    <source>
        <dbReference type="ARBA" id="ARBA00023117"/>
    </source>
</evidence>
<dbReference type="Gene3D" id="1.20.920.10">
    <property type="entry name" value="Bromodomain-like"/>
    <property type="match status" value="1"/>
</dbReference>
<feature type="domain" description="Bromo" evidence="8">
    <location>
        <begin position="159"/>
        <end position="229"/>
    </location>
</feature>
<dbReference type="GO" id="GO:0005634">
    <property type="term" value="C:nucleus"/>
    <property type="evidence" value="ECO:0007669"/>
    <property type="project" value="UniProtKB-SubCell"/>
</dbReference>
<dbReference type="EMBL" id="UXUI01007220">
    <property type="protein sequence ID" value="VDD86365.1"/>
    <property type="molecule type" value="Genomic_DNA"/>
</dbReference>
<dbReference type="PANTHER" id="PTHR22881:SF27">
    <property type="entry name" value="BROMODOMAIN CONTAINING 7_9"/>
    <property type="match status" value="1"/>
</dbReference>
<evidence type="ECO:0000313" key="11">
    <source>
        <dbReference type="WBParaSite" id="EVEC_0000180001-mRNA-1"/>
    </source>
</evidence>
<evidence type="ECO:0000256" key="4">
    <source>
        <dbReference type="ARBA" id="ARBA00023163"/>
    </source>
</evidence>
<keyword evidence="10" id="KW-1185">Reference proteome</keyword>
<dbReference type="InterPro" id="IPR021900">
    <property type="entry name" value="DUF3512"/>
</dbReference>
<dbReference type="PANTHER" id="PTHR22881">
    <property type="entry name" value="BROMODOMAIN CONTAINING PROTEIN"/>
    <property type="match status" value="1"/>
</dbReference>
<dbReference type="InterPro" id="IPR051831">
    <property type="entry name" value="Bromodomain_contain_prot"/>
</dbReference>
<comment type="subcellular location">
    <subcellularLocation>
        <location evidence="1">Nucleus</location>
    </subcellularLocation>
</comment>
<protein>
    <submittedName>
        <fullName evidence="11">Bromo domain-containing protein</fullName>
    </submittedName>
</protein>
<dbReference type="OrthoDB" id="21648at2759"/>
<evidence type="ECO:0000256" key="5">
    <source>
        <dbReference type="ARBA" id="ARBA00023242"/>
    </source>
</evidence>
<evidence type="ECO:0000256" key="7">
    <source>
        <dbReference type="SAM" id="MobiDB-lite"/>
    </source>
</evidence>
<feature type="compositionally biased region" description="Acidic residues" evidence="7">
    <location>
        <begin position="55"/>
        <end position="64"/>
    </location>
</feature>
<feature type="compositionally biased region" description="Basic and acidic residues" evidence="7">
    <location>
        <begin position="100"/>
        <end position="114"/>
    </location>
</feature>
<reference evidence="9 10" key="2">
    <citation type="submission" date="2018-10" db="EMBL/GenBank/DDBJ databases">
        <authorList>
            <consortium name="Pathogen Informatics"/>
        </authorList>
    </citation>
    <scope>NUCLEOTIDE SEQUENCE [LARGE SCALE GENOMIC DNA]</scope>
</reference>
<keyword evidence="3 6" id="KW-0103">Bromodomain</keyword>
<dbReference type="SUPFAM" id="SSF47370">
    <property type="entry name" value="Bromodomain"/>
    <property type="match status" value="1"/>
</dbReference>
<dbReference type="SMART" id="SM00297">
    <property type="entry name" value="BROMO"/>
    <property type="match status" value="1"/>
</dbReference>
<evidence type="ECO:0000313" key="10">
    <source>
        <dbReference type="Proteomes" id="UP000274131"/>
    </source>
</evidence>
<keyword evidence="2" id="KW-0805">Transcription regulation</keyword>
<feature type="compositionally biased region" description="Basic residues" evidence="7">
    <location>
        <begin position="76"/>
        <end position="85"/>
    </location>
</feature>
<keyword evidence="5" id="KW-0539">Nucleus</keyword>
<accession>A0A0N4UWE3</accession>
<keyword evidence="4" id="KW-0804">Transcription</keyword>
<feature type="region of interest" description="Disordered" evidence="7">
    <location>
        <begin position="1"/>
        <end position="141"/>
    </location>
</feature>
<dbReference type="AlphaFoldDB" id="A0A0N4UWE3"/>
<feature type="compositionally biased region" description="Basic and acidic residues" evidence="7">
    <location>
        <begin position="65"/>
        <end position="75"/>
    </location>
</feature>
<evidence type="ECO:0000313" key="9">
    <source>
        <dbReference type="EMBL" id="VDD86365.1"/>
    </source>
</evidence>
<dbReference type="STRING" id="51028.A0A0N4UWE3"/>
<dbReference type="GO" id="GO:0006357">
    <property type="term" value="P:regulation of transcription by RNA polymerase II"/>
    <property type="evidence" value="ECO:0007669"/>
    <property type="project" value="TreeGrafter"/>
</dbReference>
<evidence type="ECO:0000256" key="1">
    <source>
        <dbReference type="ARBA" id="ARBA00004123"/>
    </source>
</evidence>
<dbReference type="PROSITE" id="PS50014">
    <property type="entry name" value="BROMODOMAIN_2"/>
    <property type="match status" value="1"/>
</dbReference>
<dbReference type="InterPro" id="IPR001487">
    <property type="entry name" value="Bromodomain"/>
</dbReference>
<dbReference type="InterPro" id="IPR036427">
    <property type="entry name" value="Bromodomain-like_sf"/>
</dbReference>
<gene>
    <name evidence="9" type="ORF">EVEC_LOCUS1508</name>
</gene>
<dbReference type="PRINTS" id="PR00503">
    <property type="entry name" value="BROMODOMAIN"/>
</dbReference>
<name>A0A0N4UWE3_ENTVE</name>
<dbReference type="Pfam" id="PF00439">
    <property type="entry name" value="Bromodomain"/>
    <property type="match status" value="1"/>
</dbReference>
<sequence>MSNGRPMVRKSDIGAPPTRGFKSFVRGMPHSVKKRRVEENLDVEESDSEPSTVAEDAEEVESVSEEMKKEIMHGEKAKKRKKRRFRLTDSSVKSRRRAERRAQLAAERRERAEMGLENEDTEKKEKTLSPSPPPASKPPMVRRYSPMQLLCDHLLRKLHAKDPEEYFAFPVTQAIAPDYHLMIKEPMDFSTMRMKIEGNEYPDLAAFKHDLDLVVNNALEYNQPHTIYNVAAQKLEQIVNFYFSEPHLRYLYHSLPFCKAIPLDKMGLTPRIKAHPIPKVIRKPAIVDDVTPATVLSSVDVSLRHKLSSRKPLLKKILPDTENGIEPQCHLSFLDNKDGAVCLNVINSTGSEERIIKVGDLVDKLDEGNPGIFAPVESKSSAQVPISFLSYDPFSSFAPQFDSTWATLCERDSRLLLSTYGNRENATNAISLRQIVADAGEHMIKVVDDILDTLTDGEHRRTIAALETKQDTKIPEVTTTDGLKELLKEVETLENVGIDTSFVSDIRKLYGLSAAPVSLEDQLNRTGTMIGDLALLQKNRLSSVPPTTVTDQPLPGNVEMNLANKLQDQLHQQITQYAKPADIVSAPAIHNAVGLSEEVDLDLFNEFFTPATTA</sequence>
<dbReference type="Pfam" id="PF12024">
    <property type="entry name" value="DUF3512"/>
    <property type="match status" value="1"/>
</dbReference>